<gene>
    <name evidence="2" type="ORF">ELI19_07845</name>
</gene>
<sequence>MEMEMSRSSGVDEEKGGNGCPAVETGKIVETAGEALAKAGFKPSKAGRRIISQGRPRETLKKRPHQTKKTDEKRTDGEVADGVSQGETED</sequence>
<feature type="region of interest" description="Disordered" evidence="1">
    <location>
        <begin position="1"/>
        <end position="24"/>
    </location>
</feature>
<feature type="compositionally biased region" description="Basic and acidic residues" evidence="1">
    <location>
        <begin position="68"/>
        <end position="77"/>
    </location>
</feature>
<evidence type="ECO:0000313" key="2">
    <source>
        <dbReference type="EMBL" id="TAW29412.1"/>
    </source>
</evidence>
<accession>A0ABD7PQV4</accession>
<proteinExistence type="predicted"/>
<dbReference type="AlphaFoldDB" id="A0ABD7PQV4"/>
<dbReference type="EMBL" id="SIPS01000001">
    <property type="protein sequence ID" value="TAW29412.1"/>
    <property type="molecule type" value="Genomic_DNA"/>
</dbReference>
<dbReference type="RefSeq" id="WP_130705379.1">
    <property type="nucleotide sequence ID" value="NZ_JAAXFE010000054.1"/>
</dbReference>
<reference evidence="2 3" key="1">
    <citation type="submission" date="2019-02" db="EMBL/GenBank/DDBJ databases">
        <title>The genomic architecture of introgression among sibling species of bacteria.</title>
        <authorList>
            <person name="Cavassim M.I.A."/>
            <person name="Moeskjaer S."/>
            <person name="Moslemi C."/>
            <person name="Fields B."/>
            <person name="Bachmann A."/>
            <person name="Vilhjalmsson B."/>
            <person name="Schierup M.H."/>
            <person name="Young J.P.W."/>
            <person name="Andersen S.U."/>
        </authorList>
    </citation>
    <scope>NUCLEOTIDE SEQUENCE [LARGE SCALE GENOMIC DNA]</scope>
    <source>
        <strain evidence="2 3">SM151B</strain>
    </source>
</reference>
<protein>
    <submittedName>
        <fullName evidence="2">Uncharacterized protein</fullName>
    </submittedName>
</protein>
<evidence type="ECO:0000313" key="3">
    <source>
        <dbReference type="Proteomes" id="UP000292036"/>
    </source>
</evidence>
<feature type="region of interest" description="Disordered" evidence="1">
    <location>
        <begin position="37"/>
        <end position="90"/>
    </location>
</feature>
<organism evidence="2 3">
    <name type="scientific">Rhizobium leguminosarum</name>
    <dbReference type="NCBI Taxonomy" id="384"/>
    <lineage>
        <taxon>Bacteria</taxon>
        <taxon>Pseudomonadati</taxon>
        <taxon>Pseudomonadota</taxon>
        <taxon>Alphaproteobacteria</taxon>
        <taxon>Hyphomicrobiales</taxon>
        <taxon>Rhizobiaceae</taxon>
        <taxon>Rhizobium/Agrobacterium group</taxon>
        <taxon>Rhizobium</taxon>
    </lineage>
</organism>
<comment type="caution">
    <text evidence="2">The sequence shown here is derived from an EMBL/GenBank/DDBJ whole genome shotgun (WGS) entry which is preliminary data.</text>
</comment>
<dbReference type="Proteomes" id="UP000292036">
    <property type="component" value="Unassembled WGS sequence"/>
</dbReference>
<name>A0ABD7PQV4_RHILE</name>
<evidence type="ECO:0000256" key="1">
    <source>
        <dbReference type="SAM" id="MobiDB-lite"/>
    </source>
</evidence>